<dbReference type="Proteomes" id="UP000571183">
    <property type="component" value="Unassembled WGS sequence"/>
</dbReference>
<dbReference type="EMBL" id="JACIFD010000006">
    <property type="protein sequence ID" value="MBB4071428.1"/>
    <property type="molecule type" value="Genomic_DNA"/>
</dbReference>
<keyword evidence="1" id="KW-0238">DNA-binding</keyword>
<sequence length="95" mass="10820">MRAKTAFILDRDGFFDGRLSQTTKKELKFLQAMAQISSPSKPRKMIAEKLQSSSRALSVTRDSLIKKGLVEQSLHGELRFTTPGFGEYIKDYYDL</sequence>
<keyword evidence="2" id="KW-1185">Reference proteome</keyword>
<dbReference type="RefSeq" id="WP_124824756.1">
    <property type="nucleotide sequence ID" value="NZ_JACIFD010000006.1"/>
</dbReference>
<accession>A0A840DMZ9</accession>
<reference evidence="1" key="1">
    <citation type="submission" date="2020-08" db="EMBL/GenBank/DDBJ databases">
        <title>Sequencing the genomes of 1000 actinobacteria strains.</title>
        <authorList>
            <person name="Klenk H.-P."/>
        </authorList>
    </citation>
    <scope>NUCLEOTIDE SEQUENCE [LARGE SCALE GENOMIC DNA]</scope>
    <source>
        <strain evidence="1">DSM 27064</strain>
    </source>
</reference>
<proteinExistence type="predicted"/>
<protein>
    <submittedName>
        <fullName evidence="1">DNA-binding MarR family transcriptional regulator</fullName>
    </submittedName>
</protein>
<dbReference type="AlphaFoldDB" id="A0A840DMZ9"/>
<gene>
    <name evidence="1" type="ORF">F5897_000732</name>
</gene>
<dbReference type="GO" id="GO:0003677">
    <property type="term" value="F:DNA binding"/>
    <property type="evidence" value="ECO:0007669"/>
    <property type="project" value="UniProtKB-KW"/>
</dbReference>
<evidence type="ECO:0000313" key="1">
    <source>
        <dbReference type="EMBL" id="MBB4071428.1"/>
    </source>
</evidence>
<comment type="caution">
    <text evidence="1">The sequence shown here is derived from an EMBL/GenBank/DDBJ whole genome shotgun (WGS) entry which is preliminary data.</text>
</comment>
<organism evidence="1 2">
    <name type="scientific">Canibacter oris</name>
    <dbReference type="NCBI Taxonomy" id="1365628"/>
    <lineage>
        <taxon>Bacteria</taxon>
        <taxon>Bacillati</taxon>
        <taxon>Actinomycetota</taxon>
        <taxon>Actinomycetes</taxon>
        <taxon>Micrococcales</taxon>
        <taxon>Microbacteriaceae</taxon>
        <taxon>Canibacter</taxon>
    </lineage>
</organism>
<name>A0A840DMZ9_9MICO</name>
<evidence type="ECO:0000313" key="2">
    <source>
        <dbReference type="Proteomes" id="UP000571183"/>
    </source>
</evidence>